<evidence type="ECO:0000256" key="7">
    <source>
        <dbReference type="ARBA" id="ARBA00023136"/>
    </source>
</evidence>
<evidence type="ECO:0000256" key="8">
    <source>
        <dbReference type="ARBA" id="ARBA00023157"/>
    </source>
</evidence>
<dbReference type="PRINTS" id="PR00237">
    <property type="entry name" value="GPCRRHODOPSN"/>
</dbReference>
<keyword evidence="9 13" id="KW-0675">Receptor</keyword>
<evidence type="ECO:0000259" key="16">
    <source>
        <dbReference type="PROSITE" id="PS50262"/>
    </source>
</evidence>
<evidence type="ECO:0000313" key="17">
    <source>
        <dbReference type="EMBL" id="AAK48501.1"/>
    </source>
</evidence>
<organism evidence="17">
    <name type="scientific">Oncorhynchus mykiss</name>
    <name type="common">Rainbow trout</name>
    <name type="synonym">Salmo gairdneri</name>
    <dbReference type="NCBI Taxonomy" id="8022"/>
    <lineage>
        <taxon>Eukaryota</taxon>
        <taxon>Metazoa</taxon>
        <taxon>Chordata</taxon>
        <taxon>Craniata</taxon>
        <taxon>Vertebrata</taxon>
        <taxon>Euteleostomi</taxon>
        <taxon>Actinopterygii</taxon>
        <taxon>Neopterygii</taxon>
        <taxon>Teleostei</taxon>
        <taxon>Protacanthopterygii</taxon>
        <taxon>Salmoniformes</taxon>
        <taxon>Salmonidae</taxon>
        <taxon>Salmoninae</taxon>
        <taxon>Oncorhynchus</taxon>
    </lineage>
</organism>
<gene>
    <name evidence="17" type="primary">IL-8R</name>
</gene>
<evidence type="ECO:0000256" key="13">
    <source>
        <dbReference type="RuleBase" id="RU000688"/>
    </source>
</evidence>
<dbReference type="PROSITE" id="PS00237">
    <property type="entry name" value="G_PROTEIN_RECEP_F1_1"/>
    <property type="match status" value="1"/>
</dbReference>
<keyword evidence="6 13" id="KW-0297">G-protein coupled receptor</keyword>
<protein>
    <submittedName>
        <fullName evidence="17">IL-8 receptor</fullName>
    </submittedName>
</protein>
<comment type="similarity">
    <text evidence="13">Belongs to the G-protein coupled receptor 1 family.</text>
</comment>
<feature type="transmembrane region" description="Helical" evidence="15">
    <location>
        <begin position="250"/>
        <end position="269"/>
    </location>
</feature>
<proteinExistence type="evidence at transcript level"/>
<dbReference type="GO" id="GO:0019722">
    <property type="term" value="P:calcium-mediated signaling"/>
    <property type="evidence" value="ECO:0007669"/>
    <property type="project" value="TreeGrafter"/>
</dbReference>
<sequence length="359" mass="39931">MTEVLGYDYKSDYDYKSANDSYYFNITSFDLNFNTLSCAAQPLSPGAVIFLCVLHVAIFLLAVPGNLLVGLVIGFSQQSLTPSDVYLFHLTVADGLLALTLPFWAAATLHGWIFGDFLCKFLSLVMEASFYTSTLFLVCISVDRYLVIVRPAKSRKGRRRACRWYACTFIWTLGGALSLPALFNDAFTPQRGGPTRCAEHFDLSSATHWRLATRGLRHILGFLLPLVIMVACYSITVARLLQTHGFQKHRVMRVIIAVVFAFLLCWTPLHMTVMADTLMRAKLVRFDCAVRNRVDLALQVTHSLALVHSFVNPVLYAFVGEKFRGNLGALVRKSRGPERGSSSGFSRSTSQTSEGNGLL</sequence>
<dbReference type="AlphaFoldDB" id="Q90VZ2"/>
<feature type="domain" description="G-protein coupled receptors family 1 profile" evidence="16">
    <location>
        <begin position="65"/>
        <end position="316"/>
    </location>
</feature>
<dbReference type="PROSITE" id="PS50262">
    <property type="entry name" value="G_PROTEIN_RECEP_F1_2"/>
    <property type="match status" value="1"/>
</dbReference>
<dbReference type="InterPro" id="IPR050119">
    <property type="entry name" value="CCR1-9-like"/>
</dbReference>
<evidence type="ECO:0000256" key="14">
    <source>
        <dbReference type="SAM" id="MobiDB-lite"/>
    </source>
</evidence>
<feature type="transmembrane region" description="Helical" evidence="15">
    <location>
        <begin position="121"/>
        <end position="142"/>
    </location>
</feature>
<dbReference type="GO" id="GO:0009897">
    <property type="term" value="C:external side of plasma membrane"/>
    <property type="evidence" value="ECO:0007669"/>
    <property type="project" value="TreeGrafter"/>
</dbReference>
<reference evidence="17" key="1">
    <citation type="journal article" date="2002" name="Fish Shellfish Immunol.">
        <title>Molecular cloning and genomic structure of an interleukin-8 receptor-like gene from homozygous clones of rainbow trout (Oncorhynchus mykiss).</title>
        <authorList>
            <person name="Zhang H."/>
            <person name="Thorgaard G.H."/>
            <person name="Ristow S.S."/>
        </authorList>
    </citation>
    <scope>NUCLEOTIDE SEQUENCE</scope>
</reference>
<keyword evidence="3" id="KW-0145">Chemotaxis</keyword>
<comment type="subunit">
    <text evidence="12">Interacts with IL8. Interacts with GNAI2.</text>
</comment>
<evidence type="ECO:0000256" key="4">
    <source>
        <dbReference type="ARBA" id="ARBA00022692"/>
    </source>
</evidence>
<feature type="transmembrane region" description="Helical" evidence="15">
    <location>
        <begin position="85"/>
        <end position="109"/>
    </location>
</feature>
<evidence type="ECO:0000256" key="10">
    <source>
        <dbReference type="ARBA" id="ARBA00023180"/>
    </source>
</evidence>
<keyword evidence="2" id="KW-1003">Cell membrane</keyword>
<dbReference type="SUPFAM" id="SSF81321">
    <property type="entry name" value="Family A G protein-coupled receptor-like"/>
    <property type="match status" value="1"/>
</dbReference>
<comment type="subcellular location">
    <subcellularLocation>
        <location evidence="1">Cell membrane</location>
        <topology evidence="1">Multi-pass membrane protein</topology>
    </subcellularLocation>
</comment>
<dbReference type="EMBL" id="AF260960">
    <property type="protein sequence ID" value="AAK48496.1"/>
    <property type="molecule type" value="mRNA"/>
</dbReference>
<dbReference type="GO" id="GO:0019957">
    <property type="term" value="F:C-C chemokine binding"/>
    <property type="evidence" value="ECO:0007669"/>
    <property type="project" value="TreeGrafter"/>
</dbReference>
<dbReference type="Gene3D" id="1.20.1070.10">
    <property type="entry name" value="Rhodopsin 7-helix transmembrane proteins"/>
    <property type="match status" value="1"/>
</dbReference>
<dbReference type="PANTHER" id="PTHR10489">
    <property type="entry name" value="CELL ADHESION MOLECULE"/>
    <property type="match status" value="1"/>
</dbReference>
<evidence type="ECO:0000256" key="5">
    <source>
        <dbReference type="ARBA" id="ARBA00022989"/>
    </source>
</evidence>
<evidence type="ECO:0000256" key="1">
    <source>
        <dbReference type="ARBA" id="ARBA00004651"/>
    </source>
</evidence>
<feature type="transmembrane region" description="Helical" evidence="15">
    <location>
        <begin position="47"/>
        <end position="73"/>
    </location>
</feature>
<evidence type="ECO:0000256" key="3">
    <source>
        <dbReference type="ARBA" id="ARBA00022500"/>
    </source>
</evidence>
<feature type="compositionally biased region" description="Low complexity" evidence="14">
    <location>
        <begin position="339"/>
        <end position="353"/>
    </location>
</feature>
<dbReference type="GO" id="GO:0006955">
    <property type="term" value="P:immune response"/>
    <property type="evidence" value="ECO:0007669"/>
    <property type="project" value="TreeGrafter"/>
</dbReference>
<feature type="transmembrane region" description="Helical" evidence="15">
    <location>
        <begin position="219"/>
        <end position="238"/>
    </location>
</feature>
<dbReference type="PRINTS" id="PR00427">
    <property type="entry name" value="INTRLEUKIN8R"/>
</dbReference>
<keyword evidence="7 15" id="KW-0472">Membrane</keyword>
<evidence type="ECO:0000256" key="12">
    <source>
        <dbReference type="ARBA" id="ARBA00034130"/>
    </source>
</evidence>
<dbReference type="InterPro" id="IPR017452">
    <property type="entry name" value="GPCR_Rhodpsn_7TM"/>
</dbReference>
<dbReference type="InterPro" id="IPR000174">
    <property type="entry name" value="Chemokine_CXCR_1/2"/>
</dbReference>
<dbReference type="GO" id="GO:0030593">
    <property type="term" value="P:neutrophil chemotaxis"/>
    <property type="evidence" value="ECO:0007669"/>
    <property type="project" value="TreeGrafter"/>
</dbReference>
<keyword evidence="11 13" id="KW-0807">Transducer</keyword>
<evidence type="ECO:0000256" key="2">
    <source>
        <dbReference type="ARBA" id="ARBA00022475"/>
    </source>
</evidence>
<name>Q90VZ2_ONCMY</name>
<dbReference type="PANTHER" id="PTHR10489:SF930">
    <property type="entry name" value="C-X-C CHEMOKINE RECEPTOR TYPE 1-LIKE"/>
    <property type="match status" value="1"/>
</dbReference>
<keyword evidence="4 13" id="KW-0812">Transmembrane</keyword>
<dbReference type="Pfam" id="PF00001">
    <property type="entry name" value="7tm_1"/>
    <property type="match status" value="1"/>
</dbReference>
<keyword evidence="10" id="KW-0325">Glycoprotein</keyword>
<dbReference type="GO" id="GO:0016493">
    <property type="term" value="F:C-C chemokine receptor activity"/>
    <property type="evidence" value="ECO:0007669"/>
    <property type="project" value="TreeGrafter"/>
</dbReference>
<keyword evidence="5 15" id="KW-1133">Transmembrane helix</keyword>
<feature type="transmembrane region" description="Helical" evidence="15">
    <location>
        <begin position="163"/>
        <end position="183"/>
    </location>
</feature>
<dbReference type="InterPro" id="IPR000276">
    <property type="entry name" value="GPCR_Rhodpsn"/>
</dbReference>
<evidence type="ECO:0000256" key="6">
    <source>
        <dbReference type="ARBA" id="ARBA00023040"/>
    </source>
</evidence>
<feature type="region of interest" description="Disordered" evidence="14">
    <location>
        <begin position="333"/>
        <end position="359"/>
    </location>
</feature>
<dbReference type="GO" id="GO:0007204">
    <property type="term" value="P:positive regulation of cytosolic calcium ion concentration"/>
    <property type="evidence" value="ECO:0007669"/>
    <property type="project" value="TreeGrafter"/>
</dbReference>
<accession>Q90VZ2</accession>
<dbReference type="EMBL" id="AF260965">
    <property type="protein sequence ID" value="AAK48501.1"/>
    <property type="molecule type" value="Genomic_DNA"/>
</dbReference>
<dbReference type="CDD" id="cd15178">
    <property type="entry name" value="7tmA_CXCR1_2"/>
    <property type="match status" value="1"/>
</dbReference>
<evidence type="ECO:0000256" key="11">
    <source>
        <dbReference type="ARBA" id="ARBA00023224"/>
    </source>
</evidence>
<evidence type="ECO:0000256" key="9">
    <source>
        <dbReference type="ARBA" id="ARBA00023170"/>
    </source>
</evidence>
<keyword evidence="8" id="KW-1015">Disulfide bond</keyword>
<dbReference type="GO" id="GO:0016494">
    <property type="term" value="F:C-X-C chemokine receptor activity"/>
    <property type="evidence" value="ECO:0007669"/>
    <property type="project" value="InterPro"/>
</dbReference>
<evidence type="ECO:0000256" key="15">
    <source>
        <dbReference type="SAM" id="Phobius"/>
    </source>
</evidence>